<dbReference type="PANTHER" id="PTHR42711">
    <property type="entry name" value="ABC TRANSPORTER ATP-BINDING PROTEIN"/>
    <property type="match status" value="1"/>
</dbReference>
<dbReference type="PANTHER" id="PTHR42711:SF5">
    <property type="entry name" value="ABC TRANSPORTER ATP-BINDING PROTEIN NATA"/>
    <property type="match status" value="1"/>
</dbReference>
<dbReference type="AlphaFoldDB" id="A0A562JBA0"/>
<evidence type="ECO:0000256" key="1">
    <source>
        <dbReference type="ARBA" id="ARBA00005417"/>
    </source>
</evidence>
<dbReference type="Pfam" id="PF00005">
    <property type="entry name" value="ABC_tran"/>
    <property type="match status" value="1"/>
</dbReference>
<dbReference type="Gene3D" id="3.40.50.300">
    <property type="entry name" value="P-loop containing nucleotide triphosphate hydrolases"/>
    <property type="match status" value="1"/>
</dbReference>
<gene>
    <name evidence="6" type="ORF">LY60_01724</name>
</gene>
<organism evidence="6 7">
    <name type="scientific">Sedimentibacter saalensis</name>
    <dbReference type="NCBI Taxonomy" id="130788"/>
    <lineage>
        <taxon>Bacteria</taxon>
        <taxon>Bacillati</taxon>
        <taxon>Bacillota</taxon>
        <taxon>Tissierellia</taxon>
        <taxon>Sedimentibacter</taxon>
    </lineage>
</organism>
<comment type="caution">
    <text evidence="6">The sequence shown here is derived from an EMBL/GenBank/DDBJ whole genome shotgun (WGS) entry which is preliminary data.</text>
</comment>
<dbReference type="InterPro" id="IPR003439">
    <property type="entry name" value="ABC_transporter-like_ATP-bd"/>
</dbReference>
<dbReference type="InterPro" id="IPR050763">
    <property type="entry name" value="ABC_transporter_ATP-binding"/>
</dbReference>
<keyword evidence="3" id="KW-0547">Nucleotide-binding</keyword>
<protein>
    <submittedName>
        <fullName evidence="6">ABC-2 type transport system ATP-binding protein</fullName>
    </submittedName>
</protein>
<evidence type="ECO:0000313" key="6">
    <source>
        <dbReference type="EMBL" id="TWH80462.1"/>
    </source>
</evidence>
<dbReference type="SMART" id="SM00382">
    <property type="entry name" value="AAA"/>
    <property type="match status" value="1"/>
</dbReference>
<keyword evidence="2" id="KW-0813">Transport</keyword>
<name>A0A562JBA0_9FIRM</name>
<dbReference type="Proteomes" id="UP000315343">
    <property type="component" value="Unassembled WGS sequence"/>
</dbReference>
<reference evidence="6 7" key="1">
    <citation type="submission" date="2019-07" db="EMBL/GenBank/DDBJ databases">
        <title>Genomic Encyclopedia of Type Strains, Phase I: the one thousand microbial genomes (KMG-I) project.</title>
        <authorList>
            <person name="Kyrpides N."/>
        </authorList>
    </citation>
    <scope>NUCLEOTIDE SEQUENCE [LARGE SCALE GENOMIC DNA]</scope>
    <source>
        <strain evidence="6 7">DSM 13558</strain>
    </source>
</reference>
<dbReference type="GO" id="GO:0016887">
    <property type="term" value="F:ATP hydrolysis activity"/>
    <property type="evidence" value="ECO:0007669"/>
    <property type="project" value="InterPro"/>
</dbReference>
<proteinExistence type="inferred from homology"/>
<dbReference type="CDD" id="cd03230">
    <property type="entry name" value="ABC_DR_subfamily_A"/>
    <property type="match status" value="1"/>
</dbReference>
<feature type="domain" description="ABC transporter" evidence="5">
    <location>
        <begin position="6"/>
        <end position="231"/>
    </location>
</feature>
<evidence type="ECO:0000256" key="3">
    <source>
        <dbReference type="ARBA" id="ARBA00022741"/>
    </source>
</evidence>
<comment type="similarity">
    <text evidence="1">Belongs to the ABC transporter superfamily.</text>
</comment>
<dbReference type="InterPro" id="IPR003593">
    <property type="entry name" value="AAA+_ATPase"/>
</dbReference>
<dbReference type="PROSITE" id="PS00211">
    <property type="entry name" value="ABC_TRANSPORTER_1"/>
    <property type="match status" value="1"/>
</dbReference>
<evidence type="ECO:0000256" key="4">
    <source>
        <dbReference type="ARBA" id="ARBA00022840"/>
    </source>
</evidence>
<dbReference type="GO" id="GO:0005524">
    <property type="term" value="F:ATP binding"/>
    <property type="evidence" value="ECO:0007669"/>
    <property type="project" value="UniProtKB-KW"/>
</dbReference>
<dbReference type="SUPFAM" id="SSF52540">
    <property type="entry name" value="P-loop containing nucleoside triphosphate hydrolases"/>
    <property type="match status" value="1"/>
</dbReference>
<evidence type="ECO:0000259" key="5">
    <source>
        <dbReference type="PROSITE" id="PS50893"/>
    </source>
</evidence>
<accession>A0A562JBA0</accession>
<evidence type="ECO:0000313" key="7">
    <source>
        <dbReference type="Proteomes" id="UP000315343"/>
    </source>
</evidence>
<dbReference type="RefSeq" id="WP_145082363.1">
    <property type="nucleotide sequence ID" value="NZ_DAMBUX010000003.1"/>
</dbReference>
<keyword evidence="4 6" id="KW-0067">ATP-binding</keyword>
<dbReference type="OrthoDB" id="9804819at2"/>
<dbReference type="EMBL" id="VLKH01000004">
    <property type="protein sequence ID" value="TWH80462.1"/>
    <property type="molecule type" value="Genomic_DNA"/>
</dbReference>
<dbReference type="InterPro" id="IPR027417">
    <property type="entry name" value="P-loop_NTPase"/>
</dbReference>
<evidence type="ECO:0000256" key="2">
    <source>
        <dbReference type="ARBA" id="ARBA00022448"/>
    </source>
</evidence>
<keyword evidence="7" id="KW-1185">Reference proteome</keyword>
<dbReference type="PROSITE" id="PS50893">
    <property type="entry name" value="ABC_TRANSPORTER_2"/>
    <property type="match status" value="1"/>
</dbReference>
<sequence>MSTNVIEIKSLSKFYGKHRGIEDVSFTVEEGEIFGFIGPNGAGKSTTIRTLLALIHPTSGSANIFNMDCIKEAHMIARNVGYLPSEAYYYENMTVKELLKYSAELYQMDCSARINELKEKLKLDDTRKISDLSFGNKKKVGIVAALLHSPKLIILDEPTNGLDPLIKEIFFEILKEENKKGATILYSSHVLSEVQRICSKVAIIKEGRIINVQNMIELRKNGYKKVQLMVSEPIEKDYFKEDSVADYKVKGRQVSFIYRGEADKIIEKIYNLKVDDVFIEEPSLEEIFLHYYK</sequence>
<dbReference type="InterPro" id="IPR017871">
    <property type="entry name" value="ABC_transporter-like_CS"/>
</dbReference>